<evidence type="ECO:0000256" key="1">
    <source>
        <dbReference type="SAM" id="Phobius"/>
    </source>
</evidence>
<keyword evidence="1" id="KW-0472">Membrane</keyword>
<evidence type="ECO:0000313" key="2">
    <source>
        <dbReference type="EMBL" id="KIJ28862.1"/>
    </source>
</evidence>
<reference evidence="2 3" key="1">
    <citation type="submission" date="2014-06" db="EMBL/GenBank/DDBJ databases">
        <title>Evolutionary Origins and Diversification of the Mycorrhizal Mutualists.</title>
        <authorList>
            <consortium name="DOE Joint Genome Institute"/>
            <consortium name="Mycorrhizal Genomics Consortium"/>
            <person name="Kohler A."/>
            <person name="Kuo A."/>
            <person name="Nagy L.G."/>
            <person name="Floudas D."/>
            <person name="Copeland A."/>
            <person name="Barry K.W."/>
            <person name="Cichocki N."/>
            <person name="Veneault-Fourrey C."/>
            <person name="LaButti K."/>
            <person name="Lindquist E.A."/>
            <person name="Lipzen A."/>
            <person name="Lundell T."/>
            <person name="Morin E."/>
            <person name="Murat C."/>
            <person name="Riley R."/>
            <person name="Ohm R."/>
            <person name="Sun H."/>
            <person name="Tunlid A."/>
            <person name="Henrissat B."/>
            <person name="Grigoriev I.V."/>
            <person name="Hibbett D.S."/>
            <person name="Martin F."/>
        </authorList>
    </citation>
    <scope>NUCLEOTIDE SEQUENCE [LARGE SCALE GENOMIC DNA]</scope>
    <source>
        <strain evidence="2 3">SS14</strain>
    </source>
</reference>
<dbReference type="Proteomes" id="UP000054279">
    <property type="component" value="Unassembled WGS sequence"/>
</dbReference>
<dbReference type="HOGENOM" id="CLU_2980591_0_0_1"/>
<feature type="transmembrane region" description="Helical" evidence="1">
    <location>
        <begin position="12"/>
        <end position="41"/>
    </location>
</feature>
<accession>A0A0C9UIX3</accession>
<evidence type="ECO:0000313" key="3">
    <source>
        <dbReference type="Proteomes" id="UP000054279"/>
    </source>
</evidence>
<organism evidence="2 3">
    <name type="scientific">Sphaerobolus stellatus (strain SS14)</name>
    <dbReference type="NCBI Taxonomy" id="990650"/>
    <lineage>
        <taxon>Eukaryota</taxon>
        <taxon>Fungi</taxon>
        <taxon>Dikarya</taxon>
        <taxon>Basidiomycota</taxon>
        <taxon>Agaricomycotina</taxon>
        <taxon>Agaricomycetes</taxon>
        <taxon>Phallomycetidae</taxon>
        <taxon>Geastrales</taxon>
        <taxon>Sphaerobolaceae</taxon>
        <taxon>Sphaerobolus</taxon>
    </lineage>
</organism>
<protein>
    <submittedName>
        <fullName evidence="2">Uncharacterized protein</fullName>
    </submittedName>
</protein>
<keyword evidence="3" id="KW-1185">Reference proteome</keyword>
<dbReference type="AlphaFoldDB" id="A0A0C9UIX3"/>
<dbReference type="EMBL" id="KN837296">
    <property type="protein sequence ID" value="KIJ28862.1"/>
    <property type="molecule type" value="Genomic_DNA"/>
</dbReference>
<keyword evidence="1" id="KW-1133">Transmembrane helix</keyword>
<keyword evidence="1" id="KW-0812">Transmembrane</keyword>
<sequence>MEPGFMCASYVAIMACSIPVPIIVFFVSILVSLDSIVFLLVSTKRFAEDDSGVDVVKN</sequence>
<proteinExistence type="predicted"/>
<name>A0A0C9UIX3_SPHS4</name>
<gene>
    <name evidence="2" type="ORF">M422DRAFT_37199</name>
</gene>